<evidence type="ECO:0000313" key="1">
    <source>
        <dbReference type="EMBL" id="UOE40533.1"/>
    </source>
</evidence>
<evidence type="ECO:0000313" key="2">
    <source>
        <dbReference type="Proteomes" id="UP000831460"/>
    </source>
</evidence>
<organism evidence="1 2">
    <name type="scientific">Chryseobacterium suipulveris</name>
    <dbReference type="NCBI Taxonomy" id="2929800"/>
    <lineage>
        <taxon>Bacteria</taxon>
        <taxon>Pseudomonadati</taxon>
        <taxon>Bacteroidota</taxon>
        <taxon>Flavobacteriia</taxon>
        <taxon>Flavobacteriales</taxon>
        <taxon>Weeksellaceae</taxon>
        <taxon>Chryseobacterium group</taxon>
        <taxon>Chryseobacterium</taxon>
    </lineage>
</organism>
<reference evidence="1 2" key="1">
    <citation type="submission" date="2022-03" db="EMBL/GenBank/DDBJ databases">
        <title>Chryseobacterium sp. isolated from particulate matters in swine house.</title>
        <authorList>
            <person name="Won M."/>
            <person name="Kim S.-J."/>
            <person name="Kwon S.-W."/>
        </authorList>
    </citation>
    <scope>NUCLEOTIDE SEQUENCE [LARGE SCALE GENOMIC DNA]</scope>
    <source>
        <strain evidence="1 2">SC2-2</strain>
    </source>
</reference>
<sequence>MKRYFLAFLSSIILIFSLLNMNSCGERQETVNCFPQVPINVVLNLNLPTYFALQNVGGWIYVDEQNSGTRGLIVVRTTNGFKIYDRNAPHLCPDQNTTLSVENNIKVICPKDGAEWILITGEPTKVAQIPPKTYRYNFDAATGTLSIFL</sequence>
<dbReference type="Proteomes" id="UP000831460">
    <property type="component" value="Chromosome"/>
</dbReference>
<keyword evidence="2" id="KW-1185">Reference proteome</keyword>
<dbReference type="EMBL" id="CP094532">
    <property type="protein sequence ID" value="UOE40533.1"/>
    <property type="molecule type" value="Genomic_DNA"/>
</dbReference>
<proteinExistence type="predicted"/>
<dbReference type="RefSeq" id="WP_243548508.1">
    <property type="nucleotide sequence ID" value="NZ_CP094532.1"/>
</dbReference>
<gene>
    <name evidence="1" type="ORF">MTP09_11540</name>
</gene>
<evidence type="ECO:0008006" key="3">
    <source>
        <dbReference type="Google" id="ProtNLM"/>
    </source>
</evidence>
<protein>
    <recommendedName>
        <fullName evidence="3">Rieske domain-containing protein</fullName>
    </recommendedName>
</protein>
<accession>A0ABY4BMW9</accession>
<name>A0ABY4BMW9_9FLAO</name>